<feature type="compositionally biased region" description="Basic and acidic residues" evidence="4">
    <location>
        <begin position="386"/>
        <end position="405"/>
    </location>
</feature>
<comment type="similarity">
    <text evidence="3">Belongs to the peptidase M28 family.</text>
</comment>
<keyword evidence="3" id="KW-0378">Hydrolase</keyword>
<dbReference type="Pfam" id="PF04389">
    <property type="entry name" value="Peptidase_M28"/>
    <property type="match status" value="1"/>
</dbReference>
<dbReference type="InterPro" id="IPR040234">
    <property type="entry name" value="QC/QCL"/>
</dbReference>
<keyword evidence="3" id="KW-0645">Protease</keyword>
<evidence type="ECO:0000313" key="7">
    <source>
        <dbReference type="Proteomes" id="UP000774617"/>
    </source>
</evidence>
<protein>
    <recommendedName>
        <fullName evidence="3">Peptide hydrolase</fullName>
        <ecNumber evidence="3">3.4.-.-</ecNumber>
    </recommendedName>
</protein>
<sequence>MKLVPRLASGLLLALTPHLFTSTTAAYQTLSDDTLRALPHAPHDFDIHNGALLAPILIPRVPGTPGNAKVRQHFVDFFASALPKWHVELHNSSSTTPTSNGKPIEFVNVIATRDPPWAKPGEVGRLALVAHYDSKLTPHGFIGATDSAAPCAMLLHAARSIDDALTKKWEGMEAEGVGGGGIEEERGVQIILLDGEEAFLSWTDDDSLYGARALAETWESTHHPGISTFQTAISSIQLFVLLDLLGASSPSIPSYFQTTDWAYQAMAKLEKRLRELGQFKSSPNHPSKKKGPEKLDEPAWLRDAGKDVDTHMGGMVSDDHLPFMARGVEILHMIPTPFPRVWHEMDDDGEHLDLDTVEDWATLVTAFACEWMELEGFMSTAPPSKRGAEEDSAARRRGSVEKDEL</sequence>
<dbReference type="SUPFAM" id="SSF53187">
    <property type="entry name" value="Zn-dependent exopeptidases"/>
    <property type="match status" value="1"/>
</dbReference>
<keyword evidence="3" id="KW-0732">Signal</keyword>
<dbReference type="EC" id="3.4.-.-" evidence="3"/>
<dbReference type="InterPro" id="IPR037457">
    <property type="entry name" value="M28_QC"/>
</dbReference>
<organism evidence="6 7">
    <name type="scientific">Macrophomina phaseolina</name>
    <dbReference type="NCBI Taxonomy" id="35725"/>
    <lineage>
        <taxon>Eukaryota</taxon>
        <taxon>Fungi</taxon>
        <taxon>Dikarya</taxon>
        <taxon>Ascomycota</taxon>
        <taxon>Pezizomycotina</taxon>
        <taxon>Dothideomycetes</taxon>
        <taxon>Dothideomycetes incertae sedis</taxon>
        <taxon>Botryosphaeriales</taxon>
        <taxon>Botryosphaeriaceae</taxon>
        <taxon>Macrophomina</taxon>
    </lineage>
</organism>
<evidence type="ECO:0000256" key="3">
    <source>
        <dbReference type="RuleBase" id="RU361240"/>
    </source>
</evidence>
<feature type="region of interest" description="Disordered" evidence="4">
    <location>
        <begin position="278"/>
        <end position="299"/>
    </location>
</feature>
<proteinExistence type="inferred from homology"/>
<evidence type="ECO:0000256" key="4">
    <source>
        <dbReference type="SAM" id="MobiDB-lite"/>
    </source>
</evidence>
<evidence type="ECO:0000256" key="2">
    <source>
        <dbReference type="ARBA" id="ARBA00023315"/>
    </source>
</evidence>
<comment type="caution">
    <text evidence="6">The sequence shown here is derived from an EMBL/GenBank/DDBJ whole genome shotgun (WGS) entry which is preliminary data.</text>
</comment>
<dbReference type="Proteomes" id="UP000774617">
    <property type="component" value="Unassembled WGS sequence"/>
</dbReference>
<keyword evidence="7" id="KW-1185">Reference proteome</keyword>
<feature type="chain" id="PRO_5044960093" description="Peptide hydrolase" evidence="3">
    <location>
        <begin position="27"/>
        <end position="405"/>
    </location>
</feature>
<feature type="domain" description="Peptidase M28" evidence="5">
    <location>
        <begin position="108"/>
        <end position="367"/>
    </location>
</feature>
<dbReference type="Gene3D" id="3.40.630.10">
    <property type="entry name" value="Zn peptidases"/>
    <property type="match status" value="1"/>
</dbReference>
<evidence type="ECO:0000256" key="1">
    <source>
        <dbReference type="ARBA" id="ARBA00022679"/>
    </source>
</evidence>
<dbReference type="PANTHER" id="PTHR12283">
    <property type="entry name" value="GLUTAMINYL-PEPTIDE CYCLOTRANSFERASE"/>
    <property type="match status" value="1"/>
</dbReference>
<evidence type="ECO:0000259" key="5">
    <source>
        <dbReference type="Pfam" id="PF04389"/>
    </source>
</evidence>
<gene>
    <name evidence="6" type="ORF">B0J12DRAFT_772540</name>
</gene>
<keyword evidence="1" id="KW-0808">Transferase</keyword>
<reference evidence="6 7" key="1">
    <citation type="journal article" date="2021" name="Nat. Commun.">
        <title>Genetic determinants of endophytism in the Arabidopsis root mycobiome.</title>
        <authorList>
            <person name="Mesny F."/>
            <person name="Miyauchi S."/>
            <person name="Thiergart T."/>
            <person name="Pickel B."/>
            <person name="Atanasova L."/>
            <person name="Karlsson M."/>
            <person name="Huettel B."/>
            <person name="Barry K.W."/>
            <person name="Haridas S."/>
            <person name="Chen C."/>
            <person name="Bauer D."/>
            <person name="Andreopoulos W."/>
            <person name="Pangilinan J."/>
            <person name="LaButti K."/>
            <person name="Riley R."/>
            <person name="Lipzen A."/>
            <person name="Clum A."/>
            <person name="Drula E."/>
            <person name="Henrissat B."/>
            <person name="Kohler A."/>
            <person name="Grigoriev I.V."/>
            <person name="Martin F.M."/>
            <person name="Hacquard S."/>
        </authorList>
    </citation>
    <scope>NUCLEOTIDE SEQUENCE [LARGE SCALE GENOMIC DNA]</scope>
    <source>
        <strain evidence="6 7">MPI-SDFR-AT-0080</strain>
    </source>
</reference>
<accession>A0ABQ8GKB6</accession>
<feature type="compositionally biased region" description="Basic and acidic residues" evidence="4">
    <location>
        <begin position="290"/>
        <end position="299"/>
    </location>
</feature>
<feature type="signal peptide" evidence="3">
    <location>
        <begin position="1"/>
        <end position="26"/>
    </location>
</feature>
<dbReference type="InterPro" id="IPR007484">
    <property type="entry name" value="Peptidase_M28"/>
</dbReference>
<evidence type="ECO:0000313" key="6">
    <source>
        <dbReference type="EMBL" id="KAH7058841.1"/>
    </source>
</evidence>
<dbReference type="PANTHER" id="PTHR12283:SF6">
    <property type="entry name" value="GLUTAMINYL-PEPTIDE CYCLOTRANSFERASE-RELATED"/>
    <property type="match status" value="1"/>
</dbReference>
<keyword evidence="3" id="KW-0479">Metal-binding</keyword>
<dbReference type="CDD" id="cd03880">
    <property type="entry name" value="M28_QC_like"/>
    <property type="match status" value="1"/>
</dbReference>
<dbReference type="EMBL" id="JAGTJR010000006">
    <property type="protein sequence ID" value="KAH7058841.1"/>
    <property type="molecule type" value="Genomic_DNA"/>
</dbReference>
<keyword evidence="2" id="KW-0012">Acyltransferase</keyword>
<name>A0ABQ8GKB6_9PEZI</name>
<keyword evidence="3" id="KW-0862">Zinc</keyword>
<feature type="region of interest" description="Disordered" evidence="4">
    <location>
        <begin position="379"/>
        <end position="405"/>
    </location>
</feature>